<keyword evidence="3" id="KW-1185">Reference proteome</keyword>
<evidence type="ECO:0000313" key="3">
    <source>
        <dbReference type="Proteomes" id="UP000006591"/>
    </source>
</evidence>
<dbReference type="EnsemblPlants" id="ONIVA10G05720.1">
    <property type="protein sequence ID" value="ONIVA10G05720.1"/>
    <property type="gene ID" value="ONIVA10G05720"/>
</dbReference>
<organism evidence="2">
    <name type="scientific">Oryza nivara</name>
    <name type="common">Indian wild rice</name>
    <name type="synonym">Oryza sativa f. spontanea</name>
    <dbReference type="NCBI Taxonomy" id="4536"/>
    <lineage>
        <taxon>Eukaryota</taxon>
        <taxon>Viridiplantae</taxon>
        <taxon>Streptophyta</taxon>
        <taxon>Embryophyta</taxon>
        <taxon>Tracheophyta</taxon>
        <taxon>Spermatophyta</taxon>
        <taxon>Magnoliopsida</taxon>
        <taxon>Liliopsida</taxon>
        <taxon>Poales</taxon>
        <taxon>Poaceae</taxon>
        <taxon>BOP clade</taxon>
        <taxon>Oryzoideae</taxon>
        <taxon>Oryzeae</taxon>
        <taxon>Oryzinae</taxon>
        <taxon>Oryza</taxon>
    </lineage>
</organism>
<accession>A0A0E0IQR0</accession>
<evidence type="ECO:0000313" key="2">
    <source>
        <dbReference type="EnsemblPlants" id="ONIVA10G05720.1"/>
    </source>
</evidence>
<protein>
    <submittedName>
        <fullName evidence="2">Uncharacterized protein</fullName>
    </submittedName>
</protein>
<feature type="region of interest" description="Disordered" evidence="1">
    <location>
        <begin position="22"/>
        <end position="96"/>
    </location>
</feature>
<dbReference type="Proteomes" id="UP000006591">
    <property type="component" value="Chromosome 10"/>
</dbReference>
<dbReference type="HOGENOM" id="CLU_1638128_0_0_1"/>
<feature type="compositionally biased region" description="Basic and acidic residues" evidence="1">
    <location>
        <begin position="86"/>
        <end position="96"/>
    </location>
</feature>
<feature type="compositionally biased region" description="Polar residues" evidence="1">
    <location>
        <begin position="56"/>
        <end position="73"/>
    </location>
</feature>
<dbReference type="Gramene" id="ONIVA10G05720.1">
    <property type="protein sequence ID" value="ONIVA10G05720.1"/>
    <property type="gene ID" value="ONIVA10G05720"/>
</dbReference>
<name>A0A0E0IQR0_ORYNI</name>
<dbReference type="AlphaFoldDB" id="A0A0E0IQR0"/>
<reference evidence="2" key="2">
    <citation type="submission" date="2018-04" db="EMBL/GenBank/DDBJ databases">
        <title>OnivRS2 (Oryza nivara Reference Sequence Version 2).</title>
        <authorList>
            <person name="Zhang J."/>
            <person name="Kudrna D."/>
            <person name="Lee S."/>
            <person name="Talag J."/>
            <person name="Rajasekar S."/>
            <person name="Welchert J."/>
            <person name="Hsing Y.-I."/>
            <person name="Wing R.A."/>
        </authorList>
    </citation>
    <scope>NUCLEOTIDE SEQUENCE [LARGE SCALE GENOMIC DNA]</scope>
</reference>
<reference evidence="2" key="1">
    <citation type="submission" date="2015-04" db="UniProtKB">
        <authorList>
            <consortium name="EnsemblPlants"/>
        </authorList>
    </citation>
    <scope>IDENTIFICATION</scope>
    <source>
        <strain evidence="2">SL10</strain>
    </source>
</reference>
<proteinExistence type="predicted"/>
<evidence type="ECO:0000256" key="1">
    <source>
        <dbReference type="SAM" id="MobiDB-lite"/>
    </source>
</evidence>
<sequence>MEMVGGYTCRLAVGGEARRIYNGHSPSDNDQQVDAGIWGGSRSNGRRHHGPLLGSKDTTTGNAPWSCRSTLPQAPSVAPPSTCLEDPPKRSQRRVDQVESTLLRRVVVQVEEARWWLPTNGTDVGRGGAWGGCVWTGLLAVVAALTGGSQETMLWKVNSRAWRRSKMSSVDGR</sequence>